<comment type="caution">
    <text evidence="2">The sequence shown here is derived from an EMBL/GenBank/DDBJ whole genome shotgun (WGS) entry which is preliminary data.</text>
</comment>
<keyword evidence="3" id="KW-1185">Reference proteome</keyword>
<dbReference type="RefSeq" id="WP_106658975.1">
    <property type="nucleotide sequence ID" value="NZ_PJEO01000016.1"/>
</dbReference>
<dbReference type="Proteomes" id="UP000233435">
    <property type="component" value="Unassembled WGS sequence"/>
</dbReference>
<keyword evidence="2" id="KW-0238">DNA-binding</keyword>
<dbReference type="SUPFAM" id="SSF47413">
    <property type="entry name" value="lambda repressor-like DNA-binding domains"/>
    <property type="match status" value="1"/>
</dbReference>
<dbReference type="Pfam" id="PF01381">
    <property type="entry name" value="HTH_3"/>
    <property type="match status" value="1"/>
</dbReference>
<evidence type="ECO:0000313" key="2">
    <source>
        <dbReference type="EMBL" id="PKQ45949.1"/>
    </source>
</evidence>
<dbReference type="OrthoDB" id="2902336at2"/>
<dbReference type="AlphaFoldDB" id="A0A2N3HLV7"/>
<dbReference type="PROSITE" id="PS50943">
    <property type="entry name" value="HTH_CROC1"/>
    <property type="match status" value="1"/>
</dbReference>
<sequence>MTEEEKIFLKKIGANIAKLRKAKGFSQLDLCSIIKMEKPNLSSIENGRQNVTSLTLLKISEAIGVEVISFFE</sequence>
<dbReference type="GO" id="GO:0003677">
    <property type="term" value="F:DNA binding"/>
    <property type="evidence" value="ECO:0007669"/>
    <property type="project" value="UniProtKB-KW"/>
</dbReference>
<evidence type="ECO:0000313" key="3">
    <source>
        <dbReference type="Proteomes" id="UP000233435"/>
    </source>
</evidence>
<reference evidence="2 3" key="1">
    <citation type="submission" date="2017-12" db="EMBL/GenBank/DDBJ databases">
        <title>Confluentibacter flavum sp. nov., isolated from the saline lake.</title>
        <authorList>
            <person name="Yu L."/>
        </authorList>
    </citation>
    <scope>NUCLEOTIDE SEQUENCE [LARGE SCALE GENOMIC DNA]</scope>
    <source>
        <strain evidence="2 3">3B</strain>
    </source>
</reference>
<dbReference type="InterPro" id="IPR010982">
    <property type="entry name" value="Lambda_DNA-bd_dom_sf"/>
</dbReference>
<feature type="domain" description="HTH cro/C1-type" evidence="1">
    <location>
        <begin position="16"/>
        <end position="70"/>
    </location>
</feature>
<evidence type="ECO:0000259" key="1">
    <source>
        <dbReference type="PROSITE" id="PS50943"/>
    </source>
</evidence>
<accession>A0A2N3HLV7</accession>
<protein>
    <submittedName>
        <fullName evidence="2">DNA-binding protein</fullName>
    </submittedName>
</protein>
<proteinExistence type="predicted"/>
<organism evidence="2 3">
    <name type="scientific">Confluentibacter flavum</name>
    <dbReference type="NCBI Taxonomy" id="1909700"/>
    <lineage>
        <taxon>Bacteria</taxon>
        <taxon>Pseudomonadati</taxon>
        <taxon>Bacteroidota</taxon>
        <taxon>Flavobacteriia</taxon>
        <taxon>Flavobacteriales</taxon>
        <taxon>Flavobacteriaceae</taxon>
        <taxon>Confluentibacter</taxon>
    </lineage>
</organism>
<dbReference type="Gene3D" id="1.10.260.40">
    <property type="entry name" value="lambda repressor-like DNA-binding domains"/>
    <property type="match status" value="1"/>
</dbReference>
<dbReference type="CDD" id="cd00093">
    <property type="entry name" value="HTH_XRE"/>
    <property type="match status" value="1"/>
</dbReference>
<dbReference type="EMBL" id="PJEO01000016">
    <property type="protein sequence ID" value="PKQ45949.1"/>
    <property type="molecule type" value="Genomic_DNA"/>
</dbReference>
<dbReference type="SMART" id="SM00530">
    <property type="entry name" value="HTH_XRE"/>
    <property type="match status" value="1"/>
</dbReference>
<dbReference type="InterPro" id="IPR001387">
    <property type="entry name" value="Cro/C1-type_HTH"/>
</dbReference>
<gene>
    <name evidence="2" type="ORF">CSW08_05890</name>
</gene>
<name>A0A2N3HLV7_9FLAO</name>